<comment type="caution">
    <text evidence="1">The sequence shown here is derived from an EMBL/GenBank/DDBJ whole genome shotgun (WGS) entry which is preliminary data.</text>
</comment>
<reference evidence="1 2" key="1">
    <citation type="journal article" date="2024" name="Front Chem Biol">
        <title>Unveiling the potential of Daldinia eschscholtzii MFLUCC 19-0629 through bioactivity and bioinformatics studies for enhanced sustainable agriculture production.</title>
        <authorList>
            <person name="Brooks S."/>
            <person name="Weaver J.A."/>
            <person name="Klomchit A."/>
            <person name="Alharthi S.A."/>
            <person name="Onlamun T."/>
            <person name="Nurani R."/>
            <person name="Vong T.K."/>
            <person name="Alberti F."/>
            <person name="Greco C."/>
        </authorList>
    </citation>
    <scope>NUCLEOTIDE SEQUENCE [LARGE SCALE GENOMIC DNA]</scope>
    <source>
        <strain evidence="1">MFLUCC 19-0629</strain>
    </source>
</reference>
<organism evidence="1 2">
    <name type="scientific">Daldinia eschscholtzii</name>
    <dbReference type="NCBI Taxonomy" id="292717"/>
    <lineage>
        <taxon>Eukaryota</taxon>
        <taxon>Fungi</taxon>
        <taxon>Dikarya</taxon>
        <taxon>Ascomycota</taxon>
        <taxon>Pezizomycotina</taxon>
        <taxon>Sordariomycetes</taxon>
        <taxon>Xylariomycetidae</taxon>
        <taxon>Xylariales</taxon>
        <taxon>Hypoxylaceae</taxon>
        <taxon>Daldinia</taxon>
    </lineage>
</organism>
<protein>
    <submittedName>
        <fullName evidence="1">Uncharacterized protein</fullName>
    </submittedName>
</protein>
<name>A0AAX6N019_9PEZI</name>
<proteinExistence type="predicted"/>
<sequence length="99" mass="11036">MGSPAPKEEDVLDSATLEQCQQWHDILVHLYGAESTEAIWRYFLGDELVAGEPPTSTSESSNDKQPSAYQALIDEVLKVHENEPIEDTWGPFIGKVYGE</sequence>
<evidence type="ECO:0000313" key="2">
    <source>
        <dbReference type="Proteomes" id="UP001369815"/>
    </source>
</evidence>
<gene>
    <name evidence="1" type="ORF">Daesc_000816</name>
</gene>
<dbReference type="AlphaFoldDB" id="A0AAX6N019"/>
<dbReference type="Proteomes" id="UP001369815">
    <property type="component" value="Unassembled WGS sequence"/>
</dbReference>
<keyword evidence="2" id="KW-1185">Reference proteome</keyword>
<dbReference type="EMBL" id="JBANMG010000001">
    <property type="protein sequence ID" value="KAK6958023.1"/>
    <property type="molecule type" value="Genomic_DNA"/>
</dbReference>
<accession>A0AAX6N019</accession>
<evidence type="ECO:0000313" key="1">
    <source>
        <dbReference type="EMBL" id="KAK6958023.1"/>
    </source>
</evidence>